<proteinExistence type="inferred from homology"/>
<dbReference type="PANTHER" id="PTHR16517">
    <property type="entry name" value="TUBBY-RELATED"/>
    <property type="match status" value="1"/>
</dbReference>
<dbReference type="GO" id="GO:0005929">
    <property type="term" value="C:cilium"/>
    <property type="evidence" value="ECO:0007669"/>
    <property type="project" value="TreeGrafter"/>
</dbReference>
<dbReference type="GO" id="GO:0016491">
    <property type="term" value="F:oxidoreductase activity"/>
    <property type="evidence" value="ECO:0007669"/>
    <property type="project" value="UniProtKB-KW"/>
</dbReference>
<dbReference type="SUPFAM" id="SSF54518">
    <property type="entry name" value="Tubby C-terminal domain-like"/>
    <property type="match status" value="1"/>
</dbReference>
<dbReference type="SUPFAM" id="SSF51735">
    <property type="entry name" value="NAD(P)-binding Rossmann-fold domains"/>
    <property type="match status" value="1"/>
</dbReference>
<comment type="similarity">
    <text evidence="1">Belongs to the short-chain dehydrogenases/reductases (SDR) family.</text>
</comment>
<dbReference type="InterPro" id="IPR002347">
    <property type="entry name" value="SDR_fam"/>
</dbReference>
<evidence type="ECO:0000256" key="3">
    <source>
        <dbReference type="ARBA" id="ARBA00022857"/>
    </source>
</evidence>
<dbReference type="Pfam" id="PF01167">
    <property type="entry name" value="Tub"/>
    <property type="match status" value="1"/>
</dbReference>
<evidence type="ECO:0000256" key="4">
    <source>
        <dbReference type="ARBA" id="ARBA00023002"/>
    </source>
</evidence>
<dbReference type="InterPro" id="IPR025659">
    <property type="entry name" value="Tubby-like_C"/>
</dbReference>
<dbReference type="FunFam" id="3.40.50.720:FF:000173">
    <property type="entry name" value="3-oxoacyl-[acyl-carrier protein] reductase"/>
    <property type="match status" value="1"/>
</dbReference>
<feature type="compositionally biased region" description="Polar residues" evidence="5">
    <location>
        <begin position="7"/>
        <end position="28"/>
    </location>
</feature>
<feature type="region of interest" description="Disordered" evidence="5">
    <location>
        <begin position="1"/>
        <end position="28"/>
    </location>
</feature>
<dbReference type="Gene3D" id="3.40.50.720">
    <property type="entry name" value="NAD(P)-binding Rossmann-like Domain"/>
    <property type="match status" value="1"/>
</dbReference>
<evidence type="ECO:0000256" key="2">
    <source>
        <dbReference type="ARBA" id="ARBA00007129"/>
    </source>
</evidence>
<dbReference type="OrthoDB" id="8775810at2759"/>
<dbReference type="InterPro" id="IPR000007">
    <property type="entry name" value="Tubby_C"/>
</dbReference>
<dbReference type="Pfam" id="PF00106">
    <property type="entry name" value="adh_short"/>
    <property type="match status" value="1"/>
</dbReference>
<evidence type="ECO:0000256" key="1">
    <source>
        <dbReference type="ARBA" id="ARBA00006484"/>
    </source>
</evidence>
<protein>
    <submittedName>
        <fullName evidence="7">521_t:CDS:1</fullName>
    </submittedName>
</protein>
<evidence type="ECO:0000259" key="6">
    <source>
        <dbReference type="Pfam" id="PF01167"/>
    </source>
</evidence>
<dbReference type="EMBL" id="CAJVPK010000003">
    <property type="protein sequence ID" value="CAG8432788.1"/>
    <property type="molecule type" value="Genomic_DNA"/>
</dbReference>
<keyword evidence="3" id="KW-0521">NADP</keyword>
<dbReference type="AlphaFoldDB" id="A0A9N8UWT5"/>
<dbReference type="PANTHER" id="PTHR16517:SF7">
    <property type="entry name" value="PROTEIN KING TUBBY"/>
    <property type="match status" value="1"/>
</dbReference>
<name>A0A9N8UWT5_9GLOM</name>
<comment type="similarity">
    <text evidence="2">Belongs to the TUB family.</text>
</comment>
<reference evidence="7" key="1">
    <citation type="submission" date="2021-06" db="EMBL/GenBank/DDBJ databases">
        <authorList>
            <person name="Kallberg Y."/>
            <person name="Tangrot J."/>
            <person name="Rosling A."/>
        </authorList>
    </citation>
    <scope>NUCLEOTIDE SEQUENCE</scope>
    <source>
        <strain evidence="7">AZ414A</strain>
    </source>
</reference>
<keyword evidence="8" id="KW-1185">Reference proteome</keyword>
<evidence type="ECO:0000313" key="8">
    <source>
        <dbReference type="Proteomes" id="UP000789706"/>
    </source>
</evidence>
<dbReference type="PROSITE" id="PS00061">
    <property type="entry name" value="ADH_SHORT"/>
    <property type="match status" value="1"/>
</dbReference>
<dbReference type="Gene3D" id="3.20.90.10">
    <property type="entry name" value="Tubby Protein, Chain A"/>
    <property type="match status" value="1"/>
</dbReference>
<sequence>MNIDPQIGTSRSNSLQIPTTSVDGDGSYTSSYNNNDEFGNLTTTIFQPIVPEELSPIIVNQPTATMITPFRLGKSREEMSPKELIDFVISPVPQCQKVLCKITRSKEGFGKLYPQYELYIEEIVEAGEEEKKTFLLSARKRKNSKSSNYVITIDKLETGIIPKNTVGKVRSNFLGTAFAIYSNGRNPFKNEPNLDNKSPIREELGAVVYDPNILGFKGPRKMTVLLTGMTRSGQRPDFRPIKESQTLIGKFRNGDHRDILVLHNKSPQWNEETQSYVLNFNGRVTLASVKNFQIVHDNDLDYIIMQFGRVEEDTFTMDFMYPMCPLQAFAIALTSFDAKLAYNSTNSSNKEIAVITGGTRGIGYAISQKFAQNGIRCVILGRNKETIENSINNIMMINDLEHVGMVCDVRNYEEIVNNISKLGNINYLINAAGISSDNLVVKLKEQEINNIIQTNLFGTIFMCSNIVKYMIKQKQGGCIINISSVIGINGNVGQSVYAASKAGIIGFSKSLAKELGSRNIRVNIIAPGFIETDMISALHRFGKPEDIADAASYLAKAQFITGQIIIVDGCLNI</sequence>
<gene>
    <name evidence="7" type="ORF">DEBURN_LOCUS116</name>
</gene>
<dbReference type="InterPro" id="IPR020904">
    <property type="entry name" value="Sc_DH/Rdtase_CS"/>
</dbReference>
<dbReference type="InterPro" id="IPR036291">
    <property type="entry name" value="NAD(P)-bd_dom_sf"/>
</dbReference>
<dbReference type="Proteomes" id="UP000789706">
    <property type="component" value="Unassembled WGS sequence"/>
</dbReference>
<evidence type="ECO:0000256" key="5">
    <source>
        <dbReference type="SAM" id="MobiDB-lite"/>
    </source>
</evidence>
<evidence type="ECO:0000313" key="7">
    <source>
        <dbReference type="EMBL" id="CAG8432788.1"/>
    </source>
</evidence>
<dbReference type="PRINTS" id="PR01573">
    <property type="entry name" value="SUPERTUBBY"/>
</dbReference>
<feature type="domain" description="Tubby C-terminal" evidence="6">
    <location>
        <begin position="90"/>
        <end position="337"/>
    </location>
</feature>
<comment type="caution">
    <text evidence="7">The sequence shown here is derived from an EMBL/GenBank/DDBJ whole genome shotgun (WGS) entry which is preliminary data.</text>
</comment>
<keyword evidence="4" id="KW-0560">Oxidoreductase</keyword>
<accession>A0A9N8UWT5</accession>
<dbReference type="GO" id="GO:0061512">
    <property type="term" value="P:protein localization to cilium"/>
    <property type="evidence" value="ECO:0007669"/>
    <property type="project" value="TreeGrafter"/>
</dbReference>
<organism evidence="7 8">
    <name type="scientific">Diversispora eburnea</name>
    <dbReference type="NCBI Taxonomy" id="1213867"/>
    <lineage>
        <taxon>Eukaryota</taxon>
        <taxon>Fungi</taxon>
        <taxon>Fungi incertae sedis</taxon>
        <taxon>Mucoromycota</taxon>
        <taxon>Glomeromycotina</taxon>
        <taxon>Glomeromycetes</taxon>
        <taxon>Diversisporales</taxon>
        <taxon>Diversisporaceae</taxon>
        <taxon>Diversispora</taxon>
    </lineage>
</organism>